<dbReference type="InterPro" id="IPR044843">
    <property type="entry name" value="Trans_IPPS_bact-type"/>
</dbReference>
<keyword evidence="1" id="KW-0808">Transferase</keyword>
<keyword evidence="3" id="KW-1185">Reference proteome</keyword>
<comment type="caution">
    <text evidence="2">The sequence shown here is derived from an EMBL/GenBank/DDBJ whole genome shotgun (WGS) entry which is preliminary data.</text>
</comment>
<dbReference type="EMBL" id="WTYA01000002">
    <property type="protein sequence ID" value="MXP27684.1"/>
    <property type="molecule type" value="Genomic_DNA"/>
</dbReference>
<dbReference type="Pfam" id="PF00494">
    <property type="entry name" value="SQS_PSY"/>
    <property type="match status" value="1"/>
</dbReference>
<sequence>MRSTPVRAGGGRERTALVASAKAAISEGSHSFAAASRLFDRRTRERCWLFYAWCRRCDDIVDAQHAGHPLAENDHIDAELLKNAEDRLQAIRVLTRRAFERQPTADPAFDGLGLLAEECGLTPDMAEDIIAGFALDVAEWRPRTEGDLMRYCYHVAGAVGIAMAKIMGVPGDDGDTLDRACDLGLAFQLANIARDVIEDDANGRCYIPTDWLVELDLPPGGLAWPQNREKLATLMPRMIALMERYAAASRLGAARLAFRQRWAVLAAARIYTDIGHKVLAAAAQAWDRRIVVTRREKLVHVARALREALRNKPEAPAEPIDWTRHDFRPVAGW</sequence>
<evidence type="ECO:0000313" key="3">
    <source>
        <dbReference type="Proteomes" id="UP000439780"/>
    </source>
</evidence>
<dbReference type="InterPro" id="IPR008949">
    <property type="entry name" value="Isoprenoid_synthase_dom_sf"/>
</dbReference>
<reference evidence="2 3" key="1">
    <citation type="submission" date="2019-12" db="EMBL/GenBank/DDBJ databases">
        <title>Genomic-based taxomic classification of the family Erythrobacteraceae.</title>
        <authorList>
            <person name="Xu L."/>
        </authorList>
    </citation>
    <scope>NUCLEOTIDE SEQUENCE [LARGE SCALE GENOMIC DNA]</scope>
    <source>
        <strain evidence="2 3">KEMB 9005-328</strain>
    </source>
</reference>
<dbReference type="PROSITE" id="PS01045">
    <property type="entry name" value="SQUALEN_PHYTOEN_SYN_2"/>
    <property type="match status" value="1"/>
</dbReference>
<dbReference type="Gene3D" id="1.10.600.10">
    <property type="entry name" value="Farnesyl Diphosphate Synthase"/>
    <property type="match status" value="1"/>
</dbReference>
<organism evidence="2 3">
    <name type="scientific">Qipengyuania algicida</name>
    <dbReference type="NCBI Taxonomy" id="1836209"/>
    <lineage>
        <taxon>Bacteria</taxon>
        <taxon>Pseudomonadati</taxon>
        <taxon>Pseudomonadota</taxon>
        <taxon>Alphaproteobacteria</taxon>
        <taxon>Sphingomonadales</taxon>
        <taxon>Erythrobacteraceae</taxon>
        <taxon>Qipengyuania</taxon>
    </lineage>
</organism>
<dbReference type="InterPro" id="IPR033904">
    <property type="entry name" value="Trans_IPPS_HH"/>
</dbReference>
<dbReference type="PROSITE" id="PS01044">
    <property type="entry name" value="SQUALEN_PHYTOEN_SYN_1"/>
    <property type="match status" value="1"/>
</dbReference>
<protein>
    <submittedName>
        <fullName evidence="2">Phytoene/squalene synthase family protein</fullName>
    </submittedName>
</protein>
<dbReference type="AlphaFoldDB" id="A0A845ADC5"/>
<gene>
    <name evidence="2" type="ORF">GRI58_02460</name>
</gene>
<dbReference type="OrthoDB" id="9807580at2"/>
<accession>A0A845ADC5</accession>
<dbReference type="SUPFAM" id="SSF48576">
    <property type="entry name" value="Terpenoid synthases"/>
    <property type="match status" value="1"/>
</dbReference>
<evidence type="ECO:0000313" key="2">
    <source>
        <dbReference type="EMBL" id="MXP27684.1"/>
    </source>
</evidence>
<dbReference type="GO" id="GO:0016117">
    <property type="term" value="P:carotenoid biosynthetic process"/>
    <property type="evidence" value="ECO:0007669"/>
    <property type="project" value="UniProtKB-ARBA"/>
</dbReference>
<name>A0A845ADC5_9SPHN</name>
<evidence type="ECO:0000256" key="1">
    <source>
        <dbReference type="ARBA" id="ARBA00022679"/>
    </source>
</evidence>
<dbReference type="SFLD" id="SFLDG01212">
    <property type="entry name" value="Phytoene_synthase_like"/>
    <property type="match status" value="1"/>
</dbReference>
<dbReference type="GO" id="GO:0051996">
    <property type="term" value="F:squalene synthase [NAD(P)H] activity"/>
    <property type="evidence" value="ECO:0007669"/>
    <property type="project" value="InterPro"/>
</dbReference>
<dbReference type="InterPro" id="IPR019845">
    <property type="entry name" value="Squalene/phytoene_synthase_CS"/>
</dbReference>
<dbReference type="SFLD" id="SFLDS00005">
    <property type="entry name" value="Isoprenoid_Synthase_Type_I"/>
    <property type="match status" value="1"/>
</dbReference>
<dbReference type="PANTHER" id="PTHR31480">
    <property type="entry name" value="BIFUNCTIONAL LYCOPENE CYCLASE/PHYTOENE SYNTHASE"/>
    <property type="match status" value="1"/>
</dbReference>
<dbReference type="SFLD" id="SFLDG01018">
    <property type="entry name" value="Squalene/Phytoene_Synthase_Lik"/>
    <property type="match status" value="1"/>
</dbReference>
<proteinExistence type="predicted"/>
<dbReference type="CDD" id="cd00683">
    <property type="entry name" value="Trans_IPPS_HH"/>
    <property type="match status" value="1"/>
</dbReference>
<dbReference type="GO" id="GO:0004311">
    <property type="term" value="F:geranylgeranyl diphosphate synthase activity"/>
    <property type="evidence" value="ECO:0007669"/>
    <property type="project" value="InterPro"/>
</dbReference>
<dbReference type="Proteomes" id="UP000439780">
    <property type="component" value="Unassembled WGS sequence"/>
</dbReference>
<dbReference type="InterPro" id="IPR002060">
    <property type="entry name" value="Squ/phyt_synthse"/>
</dbReference>